<proteinExistence type="predicted"/>
<dbReference type="Proteomes" id="UP000241769">
    <property type="component" value="Unassembled WGS sequence"/>
</dbReference>
<reference evidence="1 2" key="1">
    <citation type="journal article" date="2018" name="Genome Biol. Evol.">
        <title>Multiple Roots of Fruiting Body Formation in Amoebozoa.</title>
        <authorList>
            <person name="Hillmann F."/>
            <person name="Forbes G."/>
            <person name="Novohradska S."/>
            <person name="Ferling I."/>
            <person name="Riege K."/>
            <person name="Groth M."/>
            <person name="Westermann M."/>
            <person name="Marz M."/>
            <person name="Spaller T."/>
            <person name="Winckler T."/>
            <person name="Schaap P."/>
            <person name="Glockner G."/>
        </authorList>
    </citation>
    <scope>NUCLEOTIDE SEQUENCE [LARGE SCALE GENOMIC DNA]</scope>
    <source>
        <strain evidence="1 2">Jena</strain>
    </source>
</reference>
<dbReference type="EMBL" id="MDYQ01000011">
    <property type="protein sequence ID" value="PRP88390.1"/>
    <property type="molecule type" value="Genomic_DNA"/>
</dbReference>
<comment type="caution">
    <text evidence="1">The sequence shown here is derived from an EMBL/GenBank/DDBJ whole genome shotgun (WGS) entry which is preliminary data.</text>
</comment>
<evidence type="ECO:0000313" key="1">
    <source>
        <dbReference type="EMBL" id="PRP88390.1"/>
    </source>
</evidence>
<sequence>MSTLVSEQMYCDDCSPDQVSPQTNYTLRNSIIPNTQSTFQQVLAVRSLTFWPEHQYINTTNYLCNVATSKAFDLFSGMYKQFTDVSLVDINTSKSCSLSKGFELSTDGISTHSSATRLGAIGPLFTVLLMLMFLSE</sequence>
<keyword evidence="2" id="KW-1185">Reference proteome</keyword>
<evidence type="ECO:0000313" key="2">
    <source>
        <dbReference type="Proteomes" id="UP000241769"/>
    </source>
</evidence>
<dbReference type="AlphaFoldDB" id="A0A2P6NWQ6"/>
<name>A0A2P6NWQ6_9EUKA</name>
<dbReference type="InParanoid" id="A0A2P6NWQ6"/>
<protein>
    <submittedName>
        <fullName evidence="1">Uncharacterized protein</fullName>
    </submittedName>
</protein>
<organism evidence="1 2">
    <name type="scientific">Planoprotostelium fungivorum</name>
    <dbReference type="NCBI Taxonomy" id="1890364"/>
    <lineage>
        <taxon>Eukaryota</taxon>
        <taxon>Amoebozoa</taxon>
        <taxon>Evosea</taxon>
        <taxon>Variosea</taxon>
        <taxon>Cavosteliida</taxon>
        <taxon>Cavosteliaceae</taxon>
        <taxon>Planoprotostelium</taxon>
    </lineage>
</organism>
<accession>A0A2P6NWQ6</accession>
<gene>
    <name evidence="1" type="ORF">PROFUN_03304</name>
</gene>